<sequence length="137" mass="14025">MVLLVVILSAGCTMLLLVVILSAGRLVSAGCTMFLLVVILSAGRLVSAGRTMVLLVVILSAGCSVSAVVYAANTSIHAAGLVCAGGIMFLLADLFLLVVTCFCCAQLDMAGWLVYATSHLDSAGSLHSCWCNNVTAA</sequence>
<feature type="transmembrane region" description="Helical" evidence="1">
    <location>
        <begin position="79"/>
        <end position="99"/>
    </location>
</feature>
<keyword evidence="1" id="KW-1133">Transmembrane helix</keyword>
<keyword evidence="1" id="KW-0472">Membrane</keyword>
<evidence type="ECO:0000313" key="3">
    <source>
        <dbReference type="Proteomes" id="UP001151760"/>
    </source>
</evidence>
<gene>
    <name evidence="2" type="ORF">Tco_0625831</name>
</gene>
<dbReference type="EMBL" id="BQNB010008658">
    <property type="protein sequence ID" value="GJS52469.1"/>
    <property type="molecule type" value="Genomic_DNA"/>
</dbReference>
<proteinExistence type="predicted"/>
<name>A0ABQ4WI21_9ASTR</name>
<comment type="caution">
    <text evidence="2">The sequence shown here is derived from an EMBL/GenBank/DDBJ whole genome shotgun (WGS) entry which is preliminary data.</text>
</comment>
<protein>
    <recommendedName>
        <fullName evidence="4">NADH dehydrogenase subunit 6</fullName>
    </recommendedName>
</protein>
<reference evidence="2" key="1">
    <citation type="journal article" date="2022" name="Int. J. Mol. Sci.">
        <title>Draft Genome of Tanacetum Coccineum: Genomic Comparison of Closely Related Tanacetum-Family Plants.</title>
        <authorList>
            <person name="Yamashiro T."/>
            <person name="Shiraishi A."/>
            <person name="Nakayama K."/>
            <person name="Satake H."/>
        </authorList>
    </citation>
    <scope>NUCLEOTIDE SEQUENCE</scope>
</reference>
<keyword evidence="1" id="KW-0812">Transmembrane</keyword>
<evidence type="ECO:0000313" key="2">
    <source>
        <dbReference type="EMBL" id="GJS52469.1"/>
    </source>
</evidence>
<dbReference type="Proteomes" id="UP001151760">
    <property type="component" value="Unassembled WGS sequence"/>
</dbReference>
<evidence type="ECO:0000256" key="1">
    <source>
        <dbReference type="SAM" id="Phobius"/>
    </source>
</evidence>
<reference evidence="2" key="2">
    <citation type="submission" date="2022-01" db="EMBL/GenBank/DDBJ databases">
        <authorList>
            <person name="Yamashiro T."/>
            <person name="Shiraishi A."/>
            <person name="Satake H."/>
            <person name="Nakayama K."/>
        </authorList>
    </citation>
    <scope>NUCLEOTIDE SEQUENCE</scope>
</reference>
<accession>A0ABQ4WI21</accession>
<feature type="transmembrane region" description="Helical" evidence="1">
    <location>
        <begin position="53"/>
        <end position="72"/>
    </location>
</feature>
<evidence type="ECO:0008006" key="4">
    <source>
        <dbReference type="Google" id="ProtNLM"/>
    </source>
</evidence>
<keyword evidence="3" id="KW-1185">Reference proteome</keyword>
<organism evidence="2 3">
    <name type="scientific">Tanacetum coccineum</name>
    <dbReference type="NCBI Taxonomy" id="301880"/>
    <lineage>
        <taxon>Eukaryota</taxon>
        <taxon>Viridiplantae</taxon>
        <taxon>Streptophyta</taxon>
        <taxon>Embryophyta</taxon>
        <taxon>Tracheophyta</taxon>
        <taxon>Spermatophyta</taxon>
        <taxon>Magnoliopsida</taxon>
        <taxon>eudicotyledons</taxon>
        <taxon>Gunneridae</taxon>
        <taxon>Pentapetalae</taxon>
        <taxon>asterids</taxon>
        <taxon>campanulids</taxon>
        <taxon>Asterales</taxon>
        <taxon>Asteraceae</taxon>
        <taxon>Asteroideae</taxon>
        <taxon>Anthemideae</taxon>
        <taxon>Anthemidinae</taxon>
        <taxon>Tanacetum</taxon>
    </lineage>
</organism>